<name>A0ABM3I916_ZIZJJ</name>
<evidence type="ECO:0000313" key="4">
    <source>
        <dbReference type="RefSeq" id="XP_048323562.2"/>
    </source>
</evidence>
<dbReference type="PANTHER" id="PTHR48006">
    <property type="entry name" value="LEUCINE-RICH REPEAT-CONTAINING PROTEIN DDB_G0281931-RELATED"/>
    <property type="match status" value="1"/>
</dbReference>
<evidence type="ECO:0000313" key="3">
    <source>
        <dbReference type="Proteomes" id="UP001652623"/>
    </source>
</evidence>
<keyword evidence="3" id="KW-1185">Reference proteome</keyword>
<proteinExistence type="predicted"/>
<protein>
    <submittedName>
        <fullName evidence="4">Probable LRR receptor-like serine/threonine-protein kinase At1g07650</fullName>
    </submittedName>
</protein>
<evidence type="ECO:0000256" key="2">
    <source>
        <dbReference type="SAM" id="Phobius"/>
    </source>
</evidence>
<reference evidence="4" key="1">
    <citation type="submission" date="2025-08" db="UniProtKB">
        <authorList>
            <consortium name="RefSeq"/>
        </authorList>
    </citation>
    <scope>IDENTIFICATION</scope>
    <source>
        <tissue evidence="4">Seedling</tissue>
    </source>
</reference>
<keyword evidence="2" id="KW-0812">Transmembrane</keyword>
<keyword evidence="2" id="KW-0472">Membrane</keyword>
<sequence length="240" mass="27100">MARNLNIRHTIISLVILILLIFLGLGAIKIFNQKKEAIKIDARVKFEHPDDEVEALREINPCSGDPNWETPNYTQDGPLYNSSLICNCCSPGVVKCRIVDKLLVKGEDRCGKIPPSLATLPYLGAVDFTWNYLSGGIPPEWTSMKDLNYLSLYANNLSGPIPIYLGNMTFPVYVRLDNSMFCGTIPPEVAKLFNKEHLILAAFCQAMFNNAFNSTINMHDYDRQEYKEKSWQCNMDPTLA</sequence>
<keyword evidence="2" id="KW-1133">Transmembrane helix</keyword>
<comment type="subcellular location">
    <subcellularLocation>
        <location evidence="1">Membrane</location>
        <topology evidence="1">Single-pass type I membrane protein</topology>
    </subcellularLocation>
</comment>
<feature type="transmembrane region" description="Helical" evidence="2">
    <location>
        <begin position="12"/>
        <end position="31"/>
    </location>
</feature>
<dbReference type="Pfam" id="PF00560">
    <property type="entry name" value="LRR_1"/>
    <property type="match status" value="1"/>
</dbReference>
<dbReference type="InterPro" id="IPR001611">
    <property type="entry name" value="Leu-rich_rpt"/>
</dbReference>
<accession>A0ABM3I916</accession>
<gene>
    <name evidence="4" type="primary">LOC107406598</name>
</gene>
<dbReference type="Gene3D" id="3.80.10.10">
    <property type="entry name" value="Ribonuclease Inhibitor"/>
    <property type="match status" value="1"/>
</dbReference>
<dbReference type="RefSeq" id="XP_048323562.2">
    <property type="nucleotide sequence ID" value="XM_048467605.2"/>
</dbReference>
<dbReference type="InterPro" id="IPR051824">
    <property type="entry name" value="LRR_Rcpt-Like_S/T_Kinase"/>
</dbReference>
<dbReference type="GeneID" id="107406598"/>
<organism evidence="3 4">
    <name type="scientific">Ziziphus jujuba</name>
    <name type="common">Chinese jujube</name>
    <name type="synonym">Ziziphus sativa</name>
    <dbReference type="NCBI Taxonomy" id="326968"/>
    <lineage>
        <taxon>Eukaryota</taxon>
        <taxon>Viridiplantae</taxon>
        <taxon>Streptophyta</taxon>
        <taxon>Embryophyta</taxon>
        <taxon>Tracheophyta</taxon>
        <taxon>Spermatophyta</taxon>
        <taxon>Magnoliopsida</taxon>
        <taxon>eudicotyledons</taxon>
        <taxon>Gunneridae</taxon>
        <taxon>Pentapetalae</taxon>
        <taxon>rosids</taxon>
        <taxon>fabids</taxon>
        <taxon>Rosales</taxon>
        <taxon>Rhamnaceae</taxon>
        <taxon>Paliureae</taxon>
        <taxon>Ziziphus</taxon>
    </lineage>
</organism>
<dbReference type="Proteomes" id="UP001652623">
    <property type="component" value="Chromosome 1"/>
</dbReference>
<dbReference type="PANTHER" id="PTHR48006:SF66">
    <property type="entry name" value="PROTEIN KINASE DOMAIN-CONTAINING PROTEIN"/>
    <property type="match status" value="1"/>
</dbReference>
<dbReference type="SUPFAM" id="SSF52058">
    <property type="entry name" value="L domain-like"/>
    <property type="match status" value="1"/>
</dbReference>
<dbReference type="InterPro" id="IPR032675">
    <property type="entry name" value="LRR_dom_sf"/>
</dbReference>
<evidence type="ECO:0000256" key="1">
    <source>
        <dbReference type="ARBA" id="ARBA00004479"/>
    </source>
</evidence>